<feature type="transmembrane region" description="Helical" evidence="6">
    <location>
        <begin position="76"/>
        <end position="96"/>
    </location>
</feature>
<evidence type="ECO:0000313" key="9">
    <source>
        <dbReference type="Proteomes" id="UP000646745"/>
    </source>
</evidence>
<evidence type="ECO:0000256" key="4">
    <source>
        <dbReference type="ARBA" id="ARBA00022989"/>
    </source>
</evidence>
<proteinExistence type="inferred from homology"/>
<evidence type="ECO:0000256" key="5">
    <source>
        <dbReference type="ARBA" id="ARBA00023136"/>
    </source>
</evidence>
<evidence type="ECO:0000259" key="7">
    <source>
        <dbReference type="Pfam" id="PF04138"/>
    </source>
</evidence>
<comment type="subcellular location">
    <subcellularLocation>
        <location evidence="1">Membrane</location>
        <topology evidence="1">Multi-pass membrane protein</topology>
    </subcellularLocation>
</comment>
<dbReference type="PANTHER" id="PTHR38459">
    <property type="entry name" value="PROPHAGE BACTOPRENOL-LINKED GLUCOSE TRANSLOCASE HOMOLOG"/>
    <property type="match status" value="1"/>
</dbReference>
<keyword evidence="9" id="KW-1185">Reference proteome</keyword>
<keyword evidence="4 6" id="KW-1133">Transmembrane helix</keyword>
<dbReference type="Pfam" id="PF04138">
    <property type="entry name" value="GtrA_DPMS_TM"/>
    <property type="match status" value="1"/>
</dbReference>
<evidence type="ECO:0000313" key="8">
    <source>
        <dbReference type="EMBL" id="GHB27992.1"/>
    </source>
</evidence>
<evidence type="ECO:0000256" key="6">
    <source>
        <dbReference type="SAM" id="Phobius"/>
    </source>
</evidence>
<reference evidence="9" key="1">
    <citation type="journal article" date="2019" name="Int. J. Syst. Evol. Microbiol.">
        <title>The Global Catalogue of Microorganisms (GCM) 10K type strain sequencing project: providing services to taxonomists for standard genome sequencing and annotation.</title>
        <authorList>
            <consortium name="The Broad Institute Genomics Platform"/>
            <consortium name="The Broad Institute Genome Sequencing Center for Infectious Disease"/>
            <person name="Wu L."/>
            <person name="Ma J."/>
        </authorList>
    </citation>
    <scope>NUCLEOTIDE SEQUENCE [LARGE SCALE GENOMIC DNA]</scope>
    <source>
        <strain evidence="9">KCTC 32998</strain>
    </source>
</reference>
<dbReference type="InterPro" id="IPR051401">
    <property type="entry name" value="GtrA_CellWall_Glycosyl"/>
</dbReference>
<name>A0ABQ3E821_9GAMM</name>
<evidence type="ECO:0000256" key="2">
    <source>
        <dbReference type="ARBA" id="ARBA00009399"/>
    </source>
</evidence>
<dbReference type="EMBL" id="BMZI01000006">
    <property type="protein sequence ID" value="GHB27992.1"/>
    <property type="molecule type" value="Genomic_DNA"/>
</dbReference>
<comment type="caution">
    <text evidence="8">The sequence shown here is derived from an EMBL/GenBank/DDBJ whole genome shotgun (WGS) entry which is preliminary data.</text>
</comment>
<protein>
    <submittedName>
        <fullName evidence="8">Polysaccharide biosynthesis protein GtrA</fullName>
    </submittedName>
</protein>
<feature type="transmembrane region" description="Helical" evidence="6">
    <location>
        <begin position="43"/>
        <end position="64"/>
    </location>
</feature>
<dbReference type="PANTHER" id="PTHR38459:SF1">
    <property type="entry name" value="PROPHAGE BACTOPRENOL-LINKED GLUCOSE TRANSLOCASE HOMOLOG"/>
    <property type="match status" value="1"/>
</dbReference>
<sequence>MKRRIVREAKTVTRFGLVGGSATAAHLLIAAALSALWPTLSEFIVNVCGFLVAFQISLAGHRRLTFQRRGSARRFFVLALLGFLLNNGVLASLLAATTFRGFSAIVIATLSVPIVTYIGSRLWAFRERRG</sequence>
<evidence type="ECO:0000256" key="1">
    <source>
        <dbReference type="ARBA" id="ARBA00004141"/>
    </source>
</evidence>
<dbReference type="InterPro" id="IPR007267">
    <property type="entry name" value="GtrA_DPMS_TM"/>
</dbReference>
<feature type="domain" description="GtrA/DPMS transmembrane" evidence="7">
    <location>
        <begin position="14"/>
        <end position="125"/>
    </location>
</feature>
<dbReference type="Proteomes" id="UP000646745">
    <property type="component" value="Unassembled WGS sequence"/>
</dbReference>
<organism evidence="8 9">
    <name type="scientific">Salinicola rhizosphaerae</name>
    <dbReference type="NCBI Taxonomy" id="1443141"/>
    <lineage>
        <taxon>Bacteria</taxon>
        <taxon>Pseudomonadati</taxon>
        <taxon>Pseudomonadota</taxon>
        <taxon>Gammaproteobacteria</taxon>
        <taxon>Oceanospirillales</taxon>
        <taxon>Halomonadaceae</taxon>
        <taxon>Salinicola</taxon>
    </lineage>
</organism>
<dbReference type="RefSeq" id="WP_189445381.1">
    <property type="nucleotide sequence ID" value="NZ_BMZI01000006.1"/>
</dbReference>
<feature type="transmembrane region" description="Helical" evidence="6">
    <location>
        <begin position="102"/>
        <end position="124"/>
    </location>
</feature>
<comment type="similarity">
    <text evidence="2">Belongs to the GtrA family.</text>
</comment>
<evidence type="ECO:0000256" key="3">
    <source>
        <dbReference type="ARBA" id="ARBA00022692"/>
    </source>
</evidence>
<keyword evidence="5 6" id="KW-0472">Membrane</keyword>
<accession>A0ABQ3E821</accession>
<feature type="transmembrane region" description="Helical" evidence="6">
    <location>
        <begin position="12"/>
        <end position="37"/>
    </location>
</feature>
<keyword evidence="3 6" id="KW-0812">Transmembrane</keyword>
<gene>
    <name evidence="8" type="ORF">GCM10009038_28460</name>
</gene>